<dbReference type="KEGG" id="wei:EQG49_05420"/>
<keyword evidence="3 6" id="KW-0812">Transmembrane</keyword>
<dbReference type="InterPro" id="IPR026046">
    <property type="entry name" value="UBIAD1"/>
</dbReference>
<gene>
    <name evidence="7" type="ORF">EQG49_05420</name>
</gene>
<dbReference type="Pfam" id="PF01040">
    <property type="entry name" value="UbiA"/>
    <property type="match status" value="1"/>
</dbReference>
<protein>
    <submittedName>
        <fullName evidence="7">Prenyltransferase</fullName>
    </submittedName>
</protein>
<evidence type="ECO:0000256" key="3">
    <source>
        <dbReference type="ARBA" id="ARBA00022692"/>
    </source>
</evidence>
<evidence type="ECO:0000256" key="2">
    <source>
        <dbReference type="ARBA" id="ARBA00022679"/>
    </source>
</evidence>
<dbReference type="OrthoDB" id="9767568at2"/>
<comment type="subcellular location">
    <subcellularLocation>
        <location evidence="1">Membrane</location>
        <topology evidence="1">Multi-pass membrane protein</topology>
    </subcellularLocation>
</comment>
<organism evidence="7 8">
    <name type="scientific">Periweissella cryptocerci</name>
    <dbReference type="NCBI Taxonomy" id="2506420"/>
    <lineage>
        <taxon>Bacteria</taxon>
        <taxon>Bacillati</taxon>
        <taxon>Bacillota</taxon>
        <taxon>Bacilli</taxon>
        <taxon>Lactobacillales</taxon>
        <taxon>Lactobacillaceae</taxon>
        <taxon>Periweissella</taxon>
    </lineage>
</organism>
<evidence type="ECO:0000256" key="4">
    <source>
        <dbReference type="ARBA" id="ARBA00022989"/>
    </source>
</evidence>
<evidence type="ECO:0000256" key="6">
    <source>
        <dbReference type="SAM" id="Phobius"/>
    </source>
</evidence>
<dbReference type="GO" id="GO:0009234">
    <property type="term" value="P:menaquinone biosynthetic process"/>
    <property type="evidence" value="ECO:0007669"/>
    <property type="project" value="TreeGrafter"/>
</dbReference>
<dbReference type="CDD" id="cd13962">
    <property type="entry name" value="PT_UbiA_UBIAD1"/>
    <property type="match status" value="1"/>
</dbReference>
<keyword evidence="4 6" id="KW-1133">Transmembrane helix</keyword>
<dbReference type="EMBL" id="CP037940">
    <property type="protein sequence ID" value="QBO35937.1"/>
    <property type="molecule type" value="Genomic_DNA"/>
</dbReference>
<keyword evidence="8" id="KW-1185">Reference proteome</keyword>
<feature type="transmembrane region" description="Helical" evidence="6">
    <location>
        <begin position="172"/>
        <end position="191"/>
    </location>
</feature>
<evidence type="ECO:0000256" key="5">
    <source>
        <dbReference type="ARBA" id="ARBA00023136"/>
    </source>
</evidence>
<feature type="transmembrane region" description="Helical" evidence="6">
    <location>
        <begin position="241"/>
        <end position="260"/>
    </location>
</feature>
<sequence length="261" mass="29271">MAVNRILFVAMLAFHLATNVWDNFQDFLNAKHETFKQGVNNVVGREAVTKQQVGMVLAVLVGIATILGVYLWLQVGGWLWPLLAFISYFVGFFYAGGPKPISRTPLGELFSGVTMGYVILLMVVYLNIGVMTWHWAWQTLLVSGMGVFSIANIMLANNIGDYIEDLAEERHTLVYYLGQSKALIVYLSLYIAGYLTLITTVVLGILPWTVLLALLAWPVIIKSFKFFWHDRTKRGSFLLTIKNTVLIMVLFIVGMIVGLIV</sequence>
<keyword evidence="5 6" id="KW-0472">Membrane</keyword>
<reference evidence="8" key="1">
    <citation type="submission" date="2019-03" db="EMBL/GenBank/DDBJ databases">
        <title>Weissella sp. 26KH-42 Genome sequencing.</title>
        <authorList>
            <person name="Heo J."/>
            <person name="Kim S.-J."/>
            <person name="Kim J.-S."/>
            <person name="Hong S.-B."/>
            <person name="Kwon S.-W."/>
        </authorList>
    </citation>
    <scope>NUCLEOTIDE SEQUENCE [LARGE SCALE GENOMIC DNA]</scope>
    <source>
        <strain evidence="8">26KH-42</strain>
    </source>
</reference>
<dbReference type="PANTHER" id="PTHR13929">
    <property type="entry name" value="1,4-DIHYDROXY-2-NAPHTHOATE OCTAPRENYLTRANSFERASE"/>
    <property type="match status" value="1"/>
</dbReference>
<feature type="transmembrane region" description="Helical" evidence="6">
    <location>
        <begin position="109"/>
        <end position="128"/>
    </location>
</feature>
<feature type="transmembrane region" description="Helical" evidence="6">
    <location>
        <begin position="53"/>
        <end position="72"/>
    </location>
</feature>
<dbReference type="PANTHER" id="PTHR13929:SF0">
    <property type="entry name" value="UBIA PRENYLTRANSFERASE DOMAIN-CONTAINING PROTEIN 1"/>
    <property type="match status" value="1"/>
</dbReference>
<proteinExistence type="predicted"/>
<dbReference type="GO" id="GO:0016020">
    <property type="term" value="C:membrane"/>
    <property type="evidence" value="ECO:0007669"/>
    <property type="project" value="UniProtKB-SubCell"/>
</dbReference>
<feature type="transmembrane region" description="Helical" evidence="6">
    <location>
        <begin position="197"/>
        <end position="220"/>
    </location>
</feature>
<keyword evidence="2 7" id="KW-0808">Transferase</keyword>
<feature type="transmembrane region" description="Helical" evidence="6">
    <location>
        <begin position="78"/>
        <end position="97"/>
    </location>
</feature>
<dbReference type="AlphaFoldDB" id="A0A4P6YTF6"/>
<dbReference type="InterPro" id="IPR000537">
    <property type="entry name" value="UbiA_prenyltransferase"/>
</dbReference>
<evidence type="ECO:0000313" key="7">
    <source>
        <dbReference type="EMBL" id="QBO35937.1"/>
    </source>
</evidence>
<dbReference type="Proteomes" id="UP000292886">
    <property type="component" value="Chromosome"/>
</dbReference>
<feature type="transmembrane region" description="Helical" evidence="6">
    <location>
        <begin position="140"/>
        <end position="160"/>
    </location>
</feature>
<evidence type="ECO:0000313" key="8">
    <source>
        <dbReference type="Proteomes" id="UP000292886"/>
    </source>
</evidence>
<dbReference type="PIRSF" id="PIRSF005355">
    <property type="entry name" value="UBIAD1"/>
    <property type="match status" value="1"/>
</dbReference>
<evidence type="ECO:0000256" key="1">
    <source>
        <dbReference type="ARBA" id="ARBA00004141"/>
    </source>
</evidence>
<dbReference type="GO" id="GO:0004659">
    <property type="term" value="F:prenyltransferase activity"/>
    <property type="evidence" value="ECO:0007669"/>
    <property type="project" value="InterPro"/>
</dbReference>
<name>A0A4P6YTF6_9LACO</name>
<dbReference type="GO" id="GO:0042371">
    <property type="term" value="P:vitamin K biosynthetic process"/>
    <property type="evidence" value="ECO:0007669"/>
    <property type="project" value="TreeGrafter"/>
</dbReference>
<accession>A0A4P6YTF6</accession>
<dbReference type="RefSeq" id="WP_133363016.1">
    <property type="nucleotide sequence ID" value="NZ_CP037940.1"/>
</dbReference>